<dbReference type="InterPro" id="IPR029063">
    <property type="entry name" value="SAM-dependent_MTases_sf"/>
</dbReference>
<dbReference type="InterPro" id="IPR025714">
    <property type="entry name" value="Methyltranfer_dom"/>
</dbReference>
<dbReference type="PANTHER" id="PTHR12843">
    <property type="entry name" value="PROTEIN-LYSINE N-METHYLTRANSFERASE METTL10"/>
    <property type="match status" value="1"/>
</dbReference>
<evidence type="ECO:0000256" key="2">
    <source>
        <dbReference type="HAMAP-Rule" id="MF_03188"/>
    </source>
</evidence>
<dbReference type="EC" id="2.1.1.-" evidence="2"/>
<feature type="domain" description="Methyltransferase" evidence="4">
    <location>
        <begin position="126"/>
        <end position="256"/>
    </location>
</feature>
<dbReference type="Pfam" id="PF13847">
    <property type="entry name" value="Methyltransf_31"/>
    <property type="match status" value="1"/>
</dbReference>
<keyword evidence="1 2" id="KW-0963">Cytoplasm</keyword>
<keyword evidence="2" id="KW-0808">Transferase</keyword>
<sequence>MAGIRWPPPPPPQPAQAEEQFPLALPPQSDEDRSSVAADSWSVKSDFGSSTIDLRAASDYSSDKDVPDTTDVETLQNFCDATYAEDLANFQHHGHAGELCFGSEVLDALVRWTKDLCLGGAHQDLSTCSVLDVGTGNGRLLQELSKQGFNDLTGIDFSEAAIEVAKNLANREGFPHINFLVDDVLETKLEKKFQLVLDKGTLDAIALHPDGPVKRMMYWESVSRLVASGGILIITSCSSTKDELVQEMDSFNHRKSSSVSASNGESSDGTSMFQYLDHVQNYPQFVSSGVQGSRVATVAFVAK</sequence>
<protein>
    <recommendedName>
        <fullName evidence="2">Protein-lysine N-methyltransferase LUZ63_016260</fullName>
        <ecNumber evidence="2">2.1.1.-</ecNumber>
    </recommendedName>
</protein>
<comment type="subcellular location">
    <subcellularLocation>
        <location evidence="2">Cytoplasm</location>
    </subcellularLocation>
</comment>
<dbReference type="PANTHER" id="PTHR12843:SF6">
    <property type="entry name" value="PROTEIN-LYSINE N-METHYLTRANSFERASE OS01G0121100"/>
    <property type="match status" value="1"/>
</dbReference>
<dbReference type="InterPro" id="IPR026635">
    <property type="entry name" value="Efm4/METTL10"/>
</dbReference>
<keyword evidence="6" id="KW-1185">Reference proteome</keyword>
<proteinExistence type="inferred from homology"/>
<dbReference type="GO" id="GO:0032259">
    <property type="term" value="P:methylation"/>
    <property type="evidence" value="ECO:0007669"/>
    <property type="project" value="UniProtKB-KW"/>
</dbReference>
<dbReference type="HAMAP" id="MF_03188">
    <property type="entry name" value="Methyltr_EFM4"/>
    <property type="match status" value="1"/>
</dbReference>
<dbReference type="CDD" id="cd02440">
    <property type="entry name" value="AdoMet_MTases"/>
    <property type="match status" value="1"/>
</dbReference>
<feature type="region of interest" description="Disordered" evidence="3">
    <location>
        <begin position="1"/>
        <end position="43"/>
    </location>
</feature>
<comment type="similarity">
    <text evidence="2">Belongs to the class I-like SAM-binding methyltransferase superfamily. EFM4 family.</text>
</comment>
<dbReference type="AlphaFoldDB" id="A0A9Q0C059"/>
<comment type="function">
    <text evidence="2">S-adenosyl-L-methionine-dependent protein-lysine N-methyltransferase that methylates elongation factor 1-alpha.</text>
</comment>
<reference evidence="5" key="1">
    <citation type="journal article" date="2022" name="Cell">
        <title>Repeat-based holocentromeres influence genome architecture and karyotype evolution.</title>
        <authorList>
            <person name="Hofstatter P.G."/>
            <person name="Thangavel G."/>
            <person name="Lux T."/>
            <person name="Neumann P."/>
            <person name="Vondrak T."/>
            <person name="Novak P."/>
            <person name="Zhang M."/>
            <person name="Costa L."/>
            <person name="Castellani M."/>
            <person name="Scott A."/>
            <person name="Toegelov H."/>
            <person name="Fuchs J."/>
            <person name="Mata-Sucre Y."/>
            <person name="Dias Y."/>
            <person name="Vanzela A.L.L."/>
            <person name="Huettel B."/>
            <person name="Almeida C.C.S."/>
            <person name="Simkova H."/>
            <person name="Souza G."/>
            <person name="Pedrosa-Harand A."/>
            <person name="Macas J."/>
            <person name="Mayer K.F.X."/>
            <person name="Houben A."/>
            <person name="Marques A."/>
        </authorList>
    </citation>
    <scope>NUCLEOTIDE SEQUENCE</scope>
    <source>
        <strain evidence="5">RhyBre1mFocal</strain>
    </source>
</reference>
<comment type="caution">
    <text evidence="5">The sequence shown here is derived from an EMBL/GenBank/DDBJ whole genome shotgun (WGS) entry which is preliminary data.</text>
</comment>
<evidence type="ECO:0000259" key="4">
    <source>
        <dbReference type="Pfam" id="PF13847"/>
    </source>
</evidence>
<organism evidence="5 6">
    <name type="scientific">Rhynchospora breviuscula</name>
    <dbReference type="NCBI Taxonomy" id="2022672"/>
    <lineage>
        <taxon>Eukaryota</taxon>
        <taxon>Viridiplantae</taxon>
        <taxon>Streptophyta</taxon>
        <taxon>Embryophyta</taxon>
        <taxon>Tracheophyta</taxon>
        <taxon>Spermatophyta</taxon>
        <taxon>Magnoliopsida</taxon>
        <taxon>Liliopsida</taxon>
        <taxon>Poales</taxon>
        <taxon>Cyperaceae</taxon>
        <taxon>Cyperoideae</taxon>
        <taxon>Rhynchosporeae</taxon>
        <taxon>Rhynchospora</taxon>
    </lineage>
</organism>
<accession>A0A9Q0C059</accession>
<gene>
    <name evidence="5" type="ORF">LUZ63_016260</name>
</gene>
<evidence type="ECO:0000256" key="3">
    <source>
        <dbReference type="SAM" id="MobiDB-lite"/>
    </source>
</evidence>
<keyword evidence="2" id="KW-0489">Methyltransferase</keyword>
<feature type="compositionally biased region" description="Pro residues" evidence="3">
    <location>
        <begin position="1"/>
        <end position="14"/>
    </location>
</feature>
<dbReference type="GO" id="GO:0005737">
    <property type="term" value="C:cytoplasm"/>
    <property type="evidence" value="ECO:0007669"/>
    <property type="project" value="UniProtKB-SubCell"/>
</dbReference>
<evidence type="ECO:0000313" key="5">
    <source>
        <dbReference type="EMBL" id="KAJ1684870.1"/>
    </source>
</evidence>
<evidence type="ECO:0000256" key="1">
    <source>
        <dbReference type="ARBA" id="ARBA00022490"/>
    </source>
</evidence>
<dbReference type="OrthoDB" id="540004at2759"/>
<evidence type="ECO:0000313" key="6">
    <source>
        <dbReference type="Proteomes" id="UP001151287"/>
    </source>
</evidence>
<name>A0A9Q0C059_9POAL</name>
<dbReference type="SUPFAM" id="SSF53335">
    <property type="entry name" value="S-adenosyl-L-methionine-dependent methyltransferases"/>
    <property type="match status" value="1"/>
</dbReference>
<dbReference type="Gene3D" id="3.40.50.150">
    <property type="entry name" value="Vaccinia Virus protein VP39"/>
    <property type="match status" value="1"/>
</dbReference>
<dbReference type="Proteomes" id="UP001151287">
    <property type="component" value="Unassembled WGS sequence"/>
</dbReference>
<dbReference type="EMBL" id="JAMQYH010000005">
    <property type="protein sequence ID" value="KAJ1684870.1"/>
    <property type="molecule type" value="Genomic_DNA"/>
</dbReference>
<dbReference type="GO" id="GO:0016279">
    <property type="term" value="F:protein-lysine N-methyltransferase activity"/>
    <property type="evidence" value="ECO:0007669"/>
    <property type="project" value="UniProtKB-UniRule"/>
</dbReference>
<keyword evidence="2" id="KW-0949">S-adenosyl-L-methionine</keyword>